<evidence type="ECO:0000256" key="1">
    <source>
        <dbReference type="ARBA" id="ARBA00022845"/>
    </source>
</evidence>
<accession>A0A4Q7DNZ5</accession>
<dbReference type="PANTHER" id="PTHR33231:SF1">
    <property type="entry name" value="30S RIBOSOMAL PROTEIN"/>
    <property type="match status" value="1"/>
</dbReference>
<dbReference type="RefSeq" id="WP_130153762.1">
    <property type="nucleotide sequence ID" value="NZ_SCFB01000004.1"/>
</dbReference>
<dbReference type="Gene3D" id="3.30.160.100">
    <property type="entry name" value="Ribosome hibernation promotion factor-like"/>
    <property type="match status" value="1"/>
</dbReference>
<comment type="subunit">
    <text evidence="2">Associates exclusively with 100S ribosomes, which are dimers of 70S ribosomes.</text>
</comment>
<dbReference type="GO" id="GO:0045900">
    <property type="term" value="P:negative regulation of translational elongation"/>
    <property type="evidence" value="ECO:0007669"/>
    <property type="project" value="TreeGrafter"/>
</dbReference>
<comment type="function">
    <text evidence="4">Required for dimerization of active 70S ribosomes into 100S ribosomes in stationary phase; 100S ribosomes are translationally inactive and sometimes present during exponential growth.</text>
</comment>
<evidence type="ECO:0000259" key="6">
    <source>
        <dbReference type="Pfam" id="PF16321"/>
    </source>
</evidence>
<dbReference type="Proteomes" id="UP000293550">
    <property type="component" value="Unassembled WGS sequence"/>
</dbReference>
<dbReference type="OrthoDB" id="9794975at2"/>
<dbReference type="Gene3D" id="3.30.505.50">
    <property type="entry name" value="Sigma 54 modulation/S30EA ribosomal protein, C-terminal domain"/>
    <property type="match status" value="1"/>
</dbReference>
<dbReference type="AlphaFoldDB" id="A0A4Q7DNZ5"/>
<evidence type="ECO:0000313" key="7">
    <source>
        <dbReference type="EMBL" id="RZI46666.1"/>
    </source>
</evidence>
<feature type="coiled-coil region" evidence="5">
    <location>
        <begin position="73"/>
        <end position="100"/>
    </location>
</feature>
<dbReference type="Pfam" id="PF16321">
    <property type="entry name" value="Ribosom_S30AE_C"/>
    <property type="match status" value="1"/>
</dbReference>
<comment type="subcellular location">
    <subcellularLocation>
        <location evidence="4">Cytoplasm</location>
    </subcellularLocation>
</comment>
<gene>
    <name evidence="7" type="primary">raiA</name>
    <name evidence="4" type="synonym">hpf</name>
    <name evidence="7" type="ORF">EQU50_03525</name>
</gene>
<dbReference type="InterPro" id="IPR036567">
    <property type="entry name" value="RHF-like"/>
</dbReference>
<dbReference type="Pfam" id="PF02482">
    <property type="entry name" value="Ribosomal_S30AE"/>
    <property type="match status" value="1"/>
</dbReference>
<dbReference type="InterPro" id="IPR003489">
    <property type="entry name" value="RHF/RaiA"/>
</dbReference>
<dbReference type="InterPro" id="IPR050574">
    <property type="entry name" value="HPF/YfiA_ribosome-assoc"/>
</dbReference>
<dbReference type="HAMAP" id="MF_00839">
    <property type="entry name" value="HPF"/>
    <property type="match status" value="1"/>
</dbReference>
<keyword evidence="1 4" id="KW-0810">Translation regulation</keyword>
<proteinExistence type="inferred from homology"/>
<organism evidence="7 8">
    <name type="scientific">Candidatus Finniella inopinata</name>
    <dbReference type="NCBI Taxonomy" id="1696036"/>
    <lineage>
        <taxon>Bacteria</taxon>
        <taxon>Pseudomonadati</taxon>
        <taxon>Pseudomonadota</taxon>
        <taxon>Alphaproteobacteria</taxon>
        <taxon>Holosporales</taxon>
        <taxon>Candidatus Paracaedibacteraceae</taxon>
        <taxon>Candidatus Finniella</taxon>
    </lineage>
</organism>
<comment type="subunit">
    <text evidence="4">Interacts with 100S ribosomes.</text>
</comment>
<comment type="caution">
    <text evidence="7">The sequence shown here is derived from an EMBL/GenBank/DDBJ whole genome shotgun (WGS) entry which is preliminary data.</text>
</comment>
<dbReference type="InterPro" id="IPR032528">
    <property type="entry name" value="Ribosom_S30AE_C"/>
</dbReference>
<keyword evidence="5" id="KW-0175">Coiled coil</keyword>
<evidence type="ECO:0000256" key="3">
    <source>
        <dbReference type="ARBA" id="ARBA00041148"/>
    </source>
</evidence>
<dbReference type="EMBL" id="SCFB01000004">
    <property type="protein sequence ID" value="RZI46666.1"/>
    <property type="molecule type" value="Genomic_DNA"/>
</dbReference>
<dbReference type="InterPro" id="IPR034694">
    <property type="entry name" value="HPF_long/plastid"/>
</dbReference>
<reference evidence="7 8" key="1">
    <citation type="submission" date="2018-10" db="EMBL/GenBank/DDBJ databases">
        <title>An updated phylogeny of the Alphaproteobacteria reveals that the parasitic Rickettsiales and Holosporales have independent origins.</title>
        <authorList>
            <person name="Munoz-Gomez S.A."/>
            <person name="Hess S."/>
            <person name="Burger G."/>
            <person name="Lang B.F."/>
            <person name="Susko E."/>
            <person name="Slamovits C.H."/>
            <person name="Roger A.J."/>
        </authorList>
    </citation>
    <scope>NUCLEOTIDE SEQUENCE [LARGE SCALE GENOMIC DNA]</scope>
    <source>
        <strain evidence="7">HOLO01</strain>
    </source>
</reference>
<dbReference type="GO" id="GO:0022627">
    <property type="term" value="C:cytosolic small ribosomal subunit"/>
    <property type="evidence" value="ECO:0007669"/>
    <property type="project" value="TreeGrafter"/>
</dbReference>
<comment type="similarity">
    <text evidence="4">Belongs to the HPF/YfiA ribosome-associated protein family. Long HPF subfamily.</text>
</comment>
<sequence length="188" mass="21192">MTIVVSGKNIEVGESLREFINQELKAVVEQYVGDIIEAHVIMSKDNHEFGADITVHIGHHFVVHCHGQDQDPHRAVTNALHKLQTRIKRYKNRLQNRKRHPREELHDAMPALQYVVNATEEDTGGDAPLIIAEMNTQTLSLSVGEAVMRMDLSEVPVLLFRNAATGQFNVVYKRPDGNVGWIDPSLKN</sequence>
<evidence type="ECO:0000256" key="5">
    <source>
        <dbReference type="SAM" id="Coils"/>
    </source>
</evidence>
<evidence type="ECO:0000256" key="2">
    <source>
        <dbReference type="ARBA" id="ARBA00038695"/>
    </source>
</evidence>
<dbReference type="GO" id="GO:0043024">
    <property type="term" value="F:ribosomal small subunit binding"/>
    <property type="evidence" value="ECO:0007669"/>
    <property type="project" value="TreeGrafter"/>
</dbReference>
<evidence type="ECO:0000313" key="8">
    <source>
        <dbReference type="Proteomes" id="UP000293550"/>
    </source>
</evidence>
<evidence type="ECO:0000256" key="4">
    <source>
        <dbReference type="HAMAP-Rule" id="MF_00839"/>
    </source>
</evidence>
<name>A0A4Q7DNZ5_9PROT</name>
<feature type="domain" description="Sigma 54 modulation/S30EA ribosomal protein C-terminal" evidence="6">
    <location>
        <begin position="127"/>
        <end position="180"/>
    </location>
</feature>
<keyword evidence="8" id="KW-1185">Reference proteome</keyword>
<dbReference type="PANTHER" id="PTHR33231">
    <property type="entry name" value="30S RIBOSOMAL PROTEIN"/>
    <property type="match status" value="1"/>
</dbReference>
<protein>
    <recommendedName>
        <fullName evidence="3 4">Ribosome hibernation promoting factor</fullName>
        <shortName evidence="4">HPF</shortName>
    </recommendedName>
</protein>
<dbReference type="SUPFAM" id="SSF69754">
    <property type="entry name" value="Ribosome binding protein Y (YfiA homologue)"/>
    <property type="match status" value="1"/>
</dbReference>
<keyword evidence="4" id="KW-0963">Cytoplasm</keyword>
<dbReference type="InterPro" id="IPR038416">
    <property type="entry name" value="Ribosom_S30AE_C_sf"/>
</dbReference>
<dbReference type="NCBIfam" id="TIGR00741">
    <property type="entry name" value="yfiA"/>
    <property type="match status" value="1"/>
</dbReference>